<dbReference type="Gene3D" id="1.10.260.40">
    <property type="entry name" value="lambda repressor-like DNA-binding domains"/>
    <property type="match status" value="1"/>
</dbReference>
<reference evidence="3 4" key="1">
    <citation type="submission" date="2016-04" db="EMBL/GenBank/DDBJ databases">
        <authorList>
            <person name="Evans L.H."/>
            <person name="Alamgir A."/>
            <person name="Owens N."/>
            <person name="Weber N.D."/>
            <person name="Virtaneva K."/>
            <person name="Barbian K."/>
            <person name="Babar A."/>
            <person name="Rosenke K."/>
        </authorList>
    </citation>
    <scope>NUCLEOTIDE SEQUENCE [LARGE SCALE GENOMIC DNA]</scope>
    <source>
        <strain evidence="3 4">LMa1</strain>
    </source>
</reference>
<feature type="domain" description="HTH cro/C1-type" evidence="2">
    <location>
        <begin position="1"/>
        <end position="55"/>
    </location>
</feature>
<dbReference type="AlphaFoldDB" id="A0A1B7LC65"/>
<dbReference type="PROSITE" id="PS50943">
    <property type="entry name" value="HTH_CROC1"/>
    <property type="match status" value="1"/>
</dbReference>
<dbReference type="InterPro" id="IPR010982">
    <property type="entry name" value="Lambda_DNA-bd_dom_sf"/>
</dbReference>
<dbReference type="CDD" id="cd00093">
    <property type="entry name" value="HTH_XRE"/>
    <property type="match status" value="1"/>
</dbReference>
<dbReference type="GO" id="GO:0003677">
    <property type="term" value="F:DNA binding"/>
    <property type="evidence" value="ECO:0007669"/>
    <property type="project" value="InterPro"/>
</dbReference>
<evidence type="ECO:0000313" key="4">
    <source>
        <dbReference type="Proteomes" id="UP000078532"/>
    </source>
</evidence>
<proteinExistence type="predicted"/>
<name>A0A1B7LC65_9FIRM</name>
<sequence length="81" mass="8623">MRLLREAAGLSNKEMSRRSGVSSTTITNAEKGRLALRVPTAVKLASVMGISPGLLLIGNGISNKGDPAERLRNVRYMLGVT</sequence>
<dbReference type="SUPFAM" id="SSF47413">
    <property type="entry name" value="lambda repressor-like DNA-binding domains"/>
    <property type="match status" value="1"/>
</dbReference>
<dbReference type="Pfam" id="PF01381">
    <property type="entry name" value="HTH_3"/>
    <property type="match status" value="1"/>
</dbReference>
<dbReference type="SMART" id="SM00530">
    <property type="entry name" value="HTH_XRE"/>
    <property type="match status" value="1"/>
</dbReference>
<organism evidence="3 4">
    <name type="scientific">Desulfotomaculum copahuensis</name>
    <dbReference type="NCBI Taxonomy" id="1838280"/>
    <lineage>
        <taxon>Bacteria</taxon>
        <taxon>Bacillati</taxon>
        <taxon>Bacillota</taxon>
        <taxon>Clostridia</taxon>
        <taxon>Eubacteriales</taxon>
        <taxon>Desulfotomaculaceae</taxon>
        <taxon>Desulfotomaculum</taxon>
    </lineage>
</organism>
<dbReference type="EMBL" id="LYVF01000181">
    <property type="protein sequence ID" value="OAT80324.1"/>
    <property type="molecule type" value="Genomic_DNA"/>
</dbReference>
<accession>A0A1B7LC65</accession>
<gene>
    <name evidence="3" type="ORF">A6M21_13815</name>
</gene>
<keyword evidence="4" id="KW-1185">Reference proteome</keyword>
<protein>
    <recommendedName>
        <fullName evidence="2">HTH cro/C1-type domain-containing protein</fullName>
    </recommendedName>
</protein>
<comment type="caution">
    <text evidence="3">The sequence shown here is derived from an EMBL/GenBank/DDBJ whole genome shotgun (WGS) entry which is preliminary data.</text>
</comment>
<feature type="region of interest" description="Disordered" evidence="1">
    <location>
        <begin position="1"/>
        <end position="26"/>
    </location>
</feature>
<evidence type="ECO:0000259" key="2">
    <source>
        <dbReference type="PROSITE" id="PS50943"/>
    </source>
</evidence>
<evidence type="ECO:0000313" key="3">
    <source>
        <dbReference type="EMBL" id="OAT80324.1"/>
    </source>
</evidence>
<evidence type="ECO:0000256" key="1">
    <source>
        <dbReference type="SAM" id="MobiDB-lite"/>
    </source>
</evidence>
<dbReference type="Proteomes" id="UP000078532">
    <property type="component" value="Unassembled WGS sequence"/>
</dbReference>
<dbReference type="InterPro" id="IPR001387">
    <property type="entry name" value="Cro/C1-type_HTH"/>
</dbReference>